<dbReference type="Proteomes" id="UP000467841">
    <property type="component" value="Unassembled WGS sequence"/>
</dbReference>
<sequence length="91" mass="10144">MVFKFPATSYAASMVNRLSCNSPHERSSEQQFTSDAVIKDCMCMEPNEAEDSGNGAASHKRISKYPREKHQLSLWIIWGMDAAAAVVDHLI</sequence>
<dbReference type="EMBL" id="CACVBM020000333">
    <property type="protein sequence ID" value="CAA7017667.1"/>
    <property type="molecule type" value="Genomic_DNA"/>
</dbReference>
<protein>
    <submittedName>
        <fullName evidence="1">Uncharacterized protein</fullName>
    </submittedName>
</protein>
<keyword evidence="2" id="KW-1185">Reference proteome</keyword>
<name>A0A6D2HUN7_9BRAS</name>
<reference evidence="1" key="1">
    <citation type="submission" date="2020-01" db="EMBL/GenBank/DDBJ databases">
        <authorList>
            <person name="Mishra B."/>
        </authorList>
    </citation>
    <scope>NUCLEOTIDE SEQUENCE [LARGE SCALE GENOMIC DNA]</scope>
</reference>
<accession>A0A6D2HUN7</accession>
<gene>
    <name evidence="1" type="ORF">MERR_LOCUS4902</name>
</gene>
<organism evidence="1 2">
    <name type="scientific">Microthlaspi erraticum</name>
    <dbReference type="NCBI Taxonomy" id="1685480"/>
    <lineage>
        <taxon>Eukaryota</taxon>
        <taxon>Viridiplantae</taxon>
        <taxon>Streptophyta</taxon>
        <taxon>Embryophyta</taxon>
        <taxon>Tracheophyta</taxon>
        <taxon>Spermatophyta</taxon>
        <taxon>Magnoliopsida</taxon>
        <taxon>eudicotyledons</taxon>
        <taxon>Gunneridae</taxon>
        <taxon>Pentapetalae</taxon>
        <taxon>rosids</taxon>
        <taxon>malvids</taxon>
        <taxon>Brassicales</taxon>
        <taxon>Brassicaceae</taxon>
        <taxon>Coluteocarpeae</taxon>
        <taxon>Microthlaspi</taxon>
    </lineage>
</organism>
<proteinExistence type="predicted"/>
<dbReference type="AlphaFoldDB" id="A0A6D2HUN7"/>
<evidence type="ECO:0000313" key="2">
    <source>
        <dbReference type="Proteomes" id="UP000467841"/>
    </source>
</evidence>
<evidence type="ECO:0000313" key="1">
    <source>
        <dbReference type="EMBL" id="CAA7017667.1"/>
    </source>
</evidence>
<comment type="caution">
    <text evidence="1">The sequence shown here is derived from an EMBL/GenBank/DDBJ whole genome shotgun (WGS) entry which is preliminary data.</text>
</comment>